<feature type="compositionally biased region" description="Basic and acidic residues" evidence="1">
    <location>
        <begin position="287"/>
        <end position="299"/>
    </location>
</feature>
<feature type="compositionally biased region" description="Polar residues" evidence="1">
    <location>
        <begin position="541"/>
        <end position="553"/>
    </location>
</feature>
<dbReference type="InterPro" id="IPR036869">
    <property type="entry name" value="J_dom_sf"/>
</dbReference>
<sequence>MAAQRDYYADLELPRDADINDIKKQFRKLALKYHPDRNPGREQEVNAKFQIIQAANEVLSDPNEKSRYDAILGRSRYPGASGVKGNPWANAGAQFPTPPRRTNAGANAARNTQNSKNAQSGAQRWQTRFSSGVPPTAKQTFGSDHEAKRNAAKAFENMRKNAQKEPRPTEPPPPPPRQPPRTEYARQRAEASFGSKKSGYYPRSTMPGDEPPVSSQNYSSSERRDVPPPPPQRPGPNPMADPLSRFREKNNSSASTRPGQDPNSGQQPQSANANGDAASYARSPFKSRPDARSNAERANPDPVQTSTSDFGTENKCMSIGQYLVCAVSFALLTHKITASNNVNGPSMYGNPYSQACSASQNSLTPKSTPPNTGTKHPSPTIELESSRTINADIPPSGTNCDSVTSISFERKQTSILNELINFKDESLCPNRKISWGVSMNPHENKLQHEKLTNQRRNNSFSFPVDDDTFRETGTTSGGNGFAKSSVDDINTSFANDEGSNTWQFNAGTGEADANVGNWPSPGSRRTRRSHIKRPAMRRNDSTNTTSNASQAESGFNAEGWSDKFGPQTFVPQPAPGPSVSPTRTGRANSRRSKAKPTAGTAASVEESSSEEETYDWRGRSAQAQARPVATGSPQAMDIDTPSSEGLKAQFARNIHVEPSRPEWRAGNVDGASSEEMPQRPAKIPLDANAAGSEDSEEFRASFADLKNVAPFAQQKEGLGSFSSLKDNLPFESKASDFPPGRLSNPQPLEFPEPPVAPRLHPTVAIEGMKRNTASWNKYLADFEDYLRQWDSFNGQVVDHFATRKTLISGTREAKGYGFLGARGDTEIQEYFNWVQQDNDVRRRWRIAQASDTSKWMYICLAREQMMSMQILINSKIR</sequence>
<dbReference type="Gene3D" id="1.10.287.110">
    <property type="entry name" value="DnaJ domain"/>
    <property type="match status" value="1"/>
</dbReference>
<gene>
    <name evidence="3" type="primary">g939</name>
    <name evidence="3" type="ORF">EsDP_00000939</name>
</gene>
<feature type="compositionally biased region" description="Basic residues" evidence="1">
    <location>
        <begin position="524"/>
        <end position="536"/>
    </location>
</feature>
<feature type="compositionally biased region" description="Low complexity" evidence="1">
    <location>
        <begin position="100"/>
        <end position="114"/>
    </location>
</feature>
<feature type="region of interest" description="Disordered" evidence="1">
    <location>
        <begin position="453"/>
        <end position="640"/>
    </location>
</feature>
<dbReference type="InterPro" id="IPR051964">
    <property type="entry name" value="Chaperone_stress_response"/>
</dbReference>
<dbReference type="EMBL" id="BAAFGZ010000019">
    <property type="protein sequence ID" value="GAB0132505.1"/>
    <property type="molecule type" value="Genomic_DNA"/>
</dbReference>
<dbReference type="InterPro" id="IPR018253">
    <property type="entry name" value="DnaJ_domain_CS"/>
</dbReference>
<protein>
    <recommendedName>
        <fullName evidence="2">J domain-containing protein</fullName>
    </recommendedName>
</protein>
<feature type="compositionally biased region" description="Pro residues" evidence="1">
    <location>
        <begin position="227"/>
        <end position="239"/>
    </location>
</feature>
<dbReference type="Proteomes" id="UP001562357">
    <property type="component" value="Unassembled WGS sequence"/>
</dbReference>
<feature type="compositionally biased region" description="Polar residues" evidence="1">
    <location>
        <begin position="251"/>
        <end position="273"/>
    </location>
</feature>
<keyword evidence="4" id="KW-1185">Reference proteome</keyword>
<feature type="region of interest" description="Disordered" evidence="1">
    <location>
        <begin position="82"/>
        <end position="313"/>
    </location>
</feature>
<reference evidence="4" key="1">
    <citation type="submission" date="2024-06" db="EMBL/GenBank/DDBJ databases">
        <title>Draft Genome Sequences of Epichloe bromicola Strains Isolated from Elymus ciliaris.</title>
        <authorList>
            <consortium name="Epichloe bromicola genome sequencing consortium"/>
            <person name="Miura A."/>
            <person name="Imano S."/>
            <person name="Ashida A."/>
            <person name="Sato I."/>
            <person name="Chiba S."/>
            <person name="Tanaka A."/>
            <person name="Camagna M."/>
            <person name="Takemoto D."/>
        </authorList>
    </citation>
    <scope>NUCLEOTIDE SEQUENCE [LARGE SCALE GENOMIC DNA]</scope>
    <source>
        <strain evidence="4">DP</strain>
    </source>
</reference>
<name>A0ABQ0CGD2_9HYPO</name>
<dbReference type="SUPFAM" id="SSF46565">
    <property type="entry name" value="Chaperone J-domain"/>
    <property type="match status" value="1"/>
</dbReference>
<organism evidence="3 4">
    <name type="scientific">Epichloe bromicola</name>
    <dbReference type="NCBI Taxonomy" id="79588"/>
    <lineage>
        <taxon>Eukaryota</taxon>
        <taxon>Fungi</taxon>
        <taxon>Dikarya</taxon>
        <taxon>Ascomycota</taxon>
        <taxon>Pezizomycotina</taxon>
        <taxon>Sordariomycetes</taxon>
        <taxon>Hypocreomycetidae</taxon>
        <taxon>Hypocreales</taxon>
        <taxon>Clavicipitaceae</taxon>
        <taxon>Epichloe</taxon>
    </lineage>
</organism>
<dbReference type="PANTHER" id="PTHR44029:SF1">
    <property type="entry name" value="DNAJ HOMOLOG SUBFAMILY C MEMBER 21"/>
    <property type="match status" value="1"/>
</dbReference>
<feature type="compositionally biased region" description="Polar residues" evidence="1">
    <location>
        <begin position="487"/>
        <end position="506"/>
    </location>
</feature>
<dbReference type="PROSITE" id="PS00636">
    <property type="entry name" value="DNAJ_1"/>
    <property type="match status" value="1"/>
</dbReference>
<dbReference type="SMART" id="SM00271">
    <property type="entry name" value="DnaJ"/>
    <property type="match status" value="1"/>
</dbReference>
<accession>A0ABQ0CGD2</accession>
<feature type="compositionally biased region" description="Polar residues" evidence="1">
    <location>
        <begin position="115"/>
        <end position="130"/>
    </location>
</feature>
<feature type="compositionally biased region" description="Polar residues" evidence="1">
    <location>
        <begin position="353"/>
        <end position="377"/>
    </location>
</feature>
<dbReference type="PRINTS" id="PR00625">
    <property type="entry name" value="JDOMAIN"/>
</dbReference>
<dbReference type="CDD" id="cd06257">
    <property type="entry name" value="DnaJ"/>
    <property type="match status" value="1"/>
</dbReference>
<feature type="compositionally biased region" description="Pro residues" evidence="1">
    <location>
        <begin position="169"/>
        <end position="179"/>
    </location>
</feature>
<comment type="caution">
    <text evidence="3">The sequence shown here is derived from an EMBL/GenBank/DDBJ whole genome shotgun (WGS) entry which is preliminary data.</text>
</comment>
<evidence type="ECO:0000259" key="2">
    <source>
        <dbReference type="PROSITE" id="PS50076"/>
    </source>
</evidence>
<dbReference type="Pfam" id="PF00226">
    <property type="entry name" value="DnaJ"/>
    <property type="match status" value="1"/>
</dbReference>
<feature type="region of interest" description="Disordered" evidence="1">
    <location>
        <begin position="656"/>
        <end position="680"/>
    </location>
</feature>
<dbReference type="PROSITE" id="PS50076">
    <property type="entry name" value="DNAJ_2"/>
    <property type="match status" value="1"/>
</dbReference>
<dbReference type="PANTHER" id="PTHR44029">
    <property type="entry name" value="DNAJ HOMOLOG SUBFAMILY C MEMBER 21"/>
    <property type="match status" value="1"/>
</dbReference>
<feature type="domain" description="J" evidence="2">
    <location>
        <begin position="6"/>
        <end position="72"/>
    </location>
</feature>
<feature type="compositionally biased region" description="Basic and acidic residues" evidence="1">
    <location>
        <begin position="156"/>
        <end position="168"/>
    </location>
</feature>
<evidence type="ECO:0000313" key="3">
    <source>
        <dbReference type="EMBL" id="GAB0132505.1"/>
    </source>
</evidence>
<dbReference type="InterPro" id="IPR001623">
    <property type="entry name" value="DnaJ_domain"/>
</dbReference>
<evidence type="ECO:0000313" key="4">
    <source>
        <dbReference type="Proteomes" id="UP001562357"/>
    </source>
</evidence>
<evidence type="ECO:0000256" key="1">
    <source>
        <dbReference type="SAM" id="MobiDB-lite"/>
    </source>
</evidence>
<feature type="region of interest" description="Disordered" evidence="1">
    <location>
        <begin position="353"/>
        <end position="380"/>
    </location>
</feature>
<feature type="compositionally biased region" description="Polar residues" evidence="1">
    <location>
        <begin position="302"/>
        <end position="311"/>
    </location>
</feature>
<proteinExistence type="predicted"/>